<dbReference type="EMBL" id="CM044703">
    <property type="protein sequence ID" value="KAI5671556.1"/>
    <property type="molecule type" value="Genomic_DNA"/>
</dbReference>
<keyword evidence="2" id="KW-1185">Reference proteome</keyword>
<reference evidence="2" key="1">
    <citation type="journal article" date="2023" name="Nat. Plants">
        <title>Single-cell RNA sequencing provides a high-resolution roadmap for understanding the multicellular compartmentation of specialized metabolism.</title>
        <authorList>
            <person name="Sun S."/>
            <person name="Shen X."/>
            <person name="Li Y."/>
            <person name="Li Y."/>
            <person name="Wang S."/>
            <person name="Li R."/>
            <person name="Zhang H."/>
            <person name="Shen G."/>
            <person name="Guo B."/>
            <person name="Wei J."/>
            <person name="Xu J."/>
            <person name="St-Pierre B."/>
            <person name="Chen S."/>
            <person name="Sun C."/>
        </authorList>
    </citation>
    <scope>NUCLEOTIDE SEQUENCE [LARGE SCALE GENOMIC DNA]</scope>
</reference>
<sequence length="194" mass="22150">MVAFMEEVWKNKFEELKIKEILPNCSQYVKMAKYWRRVTLPPTVALPLPSSVGFCQEFLGRANPTASILMMSTDGHLPIQSHQEATSDPTRMNLNETLRSMQQSIEGLARQFQRVARDVEELKKGKISGYQGRPQVRGERREGLGGRGYHGHKKSFQDMKHGMKITCINIMEIIVMLAKRTMVASMVIKKVIKL</sequence>
<dbReference type="Proteomes" id="UP001060085">
    <property type="component" value="Linkage Group LG03"/>
</dbReference>
<proteinExistence type="predicted"/>
<protein>
    <submittedName>
        <fullName evidence="1">Uncharacterized protein</fullName>
    </submittedName>
</protein>
<gene>
    <name evidence="1" type="ORF">M9H77_11920</name>
</gene>
<evidence type="ECO:0000313" key="2">
    <source>
        <dbReference type="Proteomes" id="UP001060085"/>
    </source>
</evidence>
<accession>A0ACC0BFZ1</accession>
<name>A0ACC0BFZ1_CATRO</name>
<comment type="caution">
    <text evidence="1">The sequence shown here is derived from an EMBL/GenBank/DDBJ whole genome shotgun (WGS) entry which is preliminary data.</text>
</comment>
<organism evidence="1 2">
    <name type="scientific">Catharanthus roseus</name>
    <name type="common">Madagascar periwinkle</name>
    <name type="synonym">Vinca rosea</name>
    <dbReference type="NCBI Taxonomy" id="4058"/>
    <lineage>
        <taxon>Eukaryota</taxon>
        <taxon>Viridiplantae</taxon>
        <taxon>Streptophyta</taxon>
        <taxon>Embryophyta</taxon>
        <taxon>Tracheophyta</taxon>
        <taxon>Spermatophyta</taxon>
        <taxon>Magnoliopsida</taxon>
        <taxon>eudicotyledons</taxon>
        <taxon>Gunneridae</taxon>
        <taxon>Pentapetalae</taxon>
        <taxon>asterids</taxon>
        <taxon>lamiids</taxon>
        <taxon>Gentianales</taxon>
        <taxon>Apocynaceae</taxon>
        <taxon>Rauvolfioideae</taxon>
        <taxon>Vinceae</taxon>
        <taxon>Catharanthinae</taxon>
        <taxon>Catharanthus</taxon>
    </lineage>
</organism>
<evidence type="ECO:0000313" key="1">
    <source>
        <dbReference type="EMBL" id="KAI5671556.1"/>
    </source>
</evidence>